<evidence type="ECO:0000256" key="1">
    <source>
        <dbReference type="ARBA" id="ARBA00004418"/>
    </source>
</evidence>
<dbReference type="EMBL" id="CP000556">
    <property type="protein sequence ID" value="ABM97121.1"/>
    <property type="molecule type" value="Genomic_DNA"/>
</dbReference>
<keyword evidence="10" id="KW-0413">Isomerase</keyword>
<keyword evidence="3 7" id="KW-0732">Signal</keyword>
<comment type="similarity">
    <text evidence="2 7">Belongs to the thioredoxin family. DsbC subfamily.</text>
</comment>
<keyword evidence="10" id="KW-0614">Plasmid</keyword>
<keyword evidence="11" id="KW-1185">Reference proteome</keyword>
<dbReference type="Proteomes" id="UP000000366">
    <property type="component" value="Plasmid RPME01"/>
</dbReference>
<evidence type="ECO:0000256" key="2">
    <source>
        <dbReference type="ARBA" id="ARBA00009813"/>
    </source>
</evidence>
<dbReference type="SUPFAM" id="SSF54423">
    <property type="entry name" value="DsbC/DsbG N-terminal domain-like"/>
    <property type="match status" value="1"/>
</dbReference>
<dbReference type="HOGENOM" id="CLU_083593_1_1_4"/>
<dbReference type="InterPro" id="IPR018950">
    <property type="entry name" value="DiS-bond_isomerase_DsbC/G_N"/>
</dbReference>
<keyword evidence="4 7" id="KW-0574">Periplasm</keyword>
<dbReference type="CDD" id="cd03020">
    <property type="entry name" value="DsbA_DsbC_DsbG"/>
    <property type="match status" value="1"/>
</dbReference>
<evidence type="ECO:0000259" key="8">
    <source>
        <dbReference type="Pfam" id="PF10411"/>
    </source>
</evidence>
<evidence type="ECO:0000259" key="9">
    <source>
        <dbReference type="Pfam" id="PF13098"/>
    </source>
</evidence>
<dbReference type="Pfam" id="PF13098">
    <property type="entry name" value="Thioredoxin_2"/>
    <property type="match status" value="1"/>
</dbReference>
<dbReference type="KEGG" id="mpt:Mpe_B0346"/>
<organism evidence="10 11">
    <name type="scientific">Methylibium petroleiphilum (strain ATCC BAA-1232 / LMG 22953 / PM1)</name>
    <dbReference type="NCBI Taxonomy" id="420662"/>
    <lineage>
        <taxon>Bacteria</taxon>
        <taxon>Pseudomonadati</taxon>
        <taxon>Pseudomonadota</taxon>
        <taxon>Betaproteobacteria</taxon>
        <taxon>Burkholderiales</taxon>
        <taxon>Sphaerotilaceae</taxon>
        <taxon>Methylibium</taxon>
    </lineage>
</organism>
<geneLocation type="plasmid" evidence="10 11">
    <name>RPME01</name>
</geneLocation>
<proteinExistence type="inferred from homology"/>
<dbReference type="InterPro" id="IPR009094">
    <property type="entry name" value="DiS-bond_isomerase_DsbC/G_N_sf"/>
</dbReference>
<evidence type="ECO:0000256" key="4">
    <source>
        <dbReference type="ARBA" id="ARBA00022764"/>
    </source>
</evidence>
<evidence type="ECO:0000256" key="6">
    <source>
        <dbReference type="ARBA" id="ARBA00023284"/>
    </source>
</evidence>
<dbReference type="Gene3D" id="3.10.450.70">
    <property type="entry name" value="Disulphide bond isomerase, DsbC/G, N-terminal"/>
    <property type="match status" value="1"/>
</dbReference>
<gene>
    <name evidence="10" type="ordered locus">Mpe_B0346</name>
</gene>
<accession>A2SNI2</accession>
<dbReference type="InterPro" id="IPR012336">
    <property type="entry name" value="Thioredoxin-like_fold"/>
</dbReference>
<dbReference type="Pfam" id="PF10411">
    <property type="entry name" value="DsbC_N"/>
    <property type="match status" value="1"/>
</dbReference>
<keyword evidence="5" id="KW-1015">Disulfide bond</keyword>
<dbReference type="PANTHER" id="PTHR35272">
    <property type="entry name" value="THIOL:DISULFIDE INTERCHANGE PROTEIN DSBC-RELATED"/>
    <property type="match status" value="1"/>
</dbReference>
<dbReference type="Gene3D" id="3.40.30.10">
    <property type="entry name" value="Glutaredoxin"/>
    <property type="match status" value="1"/>
</dbReference>
<dbReference type="InterPro" id="IPR036249">
    <property type="entry name" value="Thioredoxin-like_sf"/>
</dbReference>
<reference evidence="10 11" key="1">
    <citation type="journal article" date="2007" name="J. Bacteriol.">
        <title>Whole-genome analysis of the methyl tert-butyl ether-degrading beta-proteobacterium Methylibium petroleiphilum PM1.</title>
        <authorList>
            <person name="Kane S.R."/>
            <person name="Chakicherla A.Y."/>
            <person name="Chain P.S.G."/>
            <person name="Schmidt R."/>
            <person name="Shin M.W."/>
            <person name="Legler T.C."/>
            <person name="Scow K.M."/>
            <person name="Larimer F.W."/>
            <person name="Lucas S.M."/>
            <person name="Richardson P.M."/>
            <person name="Hristova K.R."/>
        </authorList>
    </citation>
    <scope>NUCLEOTIDE SEQUENCE [LARGE SCALE GENOMIC DNA]</scope>
    <source>
        <strain evidence="11">ATCC BAA-1232 / LMG 22953 / PM1</strain>
        <plasmid evidence="10 11">RPME01</plasmid>
    </source>
</reference>
<dbReference type="InterPro" id="IPR051470">
    <property type="entry name" value="Thiol:disulfide_interchange"/>
</dbReference>
<feature type="signal peptide" evidence="7">
    <location>
        <begin position="1"/>
        <end position="47"/>
    </location>
</feature>
<evidence type="ECO:0000313" key="11">
    <source>
        <dbReference type="Proteomes" id="UP000000366"/>
    </source>
</evidence>
<dbReference type="SUPFAM" id="SSF52833">
    <property type="entry name" value="Thioredoxin-like"/>
    <property type="match status" value="1"/>
</dbReference>
<feature type="domain" description="Thioredoxin-like fold" evidence="9">
    <location>
        <begin position="152"/>
        <end position="277"/>
    </location>
</feature>
<protein>
    <recommendedName>
        <fullName evidence="7">Thiol:disulfide interchange protein</fullName>
    </recommendedName>
</protein>
<evidence type="ECO:0000313" key="10">
    <source>
        <dbReference type="EMBL" id="ABM97121.1"/>
    </source>
</evidence>
<dbReference type="eggNOG" id="COG1651">
    <property type="taxonomic scope" value="Bacteria"/>
</dbReference>
<feature type="chain" id="PRO_5009999919" description="Thiol:disulfide interchange protein" evidence="7">
    <location>
        <begin position="48"/>
        <end position="281"/>
    </location>
</feature>
<name>A2SNI2_METPP</name>
<dbReference type="GO" id="GO:0042597">
    <property type="term" value="C:periplasmic space"/>
    <property type="evidence" value="ECO:0007669"/>
    <property type="project" value="UniProtKB-SubCell"/>
</dbReference>
<comment type="function">
    <text evidence="7">Required for disulfide bond formation in some periplasmic proteins. Acts by transferring its disulfide bond to other proteins and is reduced in the process.</text>
</comment>
<dbReference type="AlphaFoldDB" id="A2SNI2"/>
<keyword evidence="6 7" id="KW-0676">Redox-active center</keyword>
<evidence type="ECO:0000256" key="3">
    <source>
        <dbReference type="ARBA" id="ARBA00022729"/>
    </source>
</evidence>
<evidence type="ECO:0000256" key="7">
    <source>
        <dbReference type="RuleBase" id="RU364038"/>
    </source>
</evidence>
<dbReference type="InterPro" id="IPR033954">
    <property type="entry name" value="DiS-bond_Isoase_DsbC/G"/>
</dbReference>
<sequence length="281" mass="30652">MQYITSTCNNSRIETQTQRSPLQPPMKRTILTLAAAAATLFAGAALADAKTDSILLNLKVKYPATTFTGVRATPLQGIYEVQMGRNLAYVDESGRTFLFGSMYDMEARSDLTAARKTELGIQDAPAPQQQRAEAPPIKWSDLPMADAMVRVIGKGERKLALFSDPDCPFCRQLERELEKLDNVTIYTFLYPLASLHPGAPAKSENIWCAGEKARNKVWIDQMIGGKTPPAAKACATPLERNVALGDSLNVRGTPTMFTSDGRRISGAMPAARIDAWLNAGK</sequence>
<dbReference type="PANTHER" id="PTHR35272:SF3">
    <property type="entry name" value="THIOL:DISULFIDE INTERCHANGE PROTEIN DSBC"/>
    <property type="match status" value="1"/>
</dbReference>
<feature type="domain" description="Disulphide bond isomerase DsbC/G N-terminal" evidence="8">
    <location>
        <begin position="46"/>
        <end position="113"/>
    </location>
</feature>
<evidence type="ECO:0000256" key="5">
    <source>
        <dbReference type="ARBA" id="ARBA00023157"/>
    </source>
</evidence>
<comment type="subcellular location">
    <subcellularLocation>
        <location evidence="1 7">Periplasm</location>
    </subcellularLocation>
</comment>
<dbReference type="GO" id="GO:0016853">
    <property type="term" value="F:isomerase activity"/>
    <property type="evidence" value="ECO:0007669"/>
    <property type="project" value="UniProtKB-KW"/>
</dbReference>